<evidence type="ECO:0000313" key="1">
    <source>
        <dbReference type="EMBL" id="CDW37678.1"/>
    </source>
</evidence>
<organism evidence="1">
    <name type="scientific">Lepeophtheirus salmonis</name>
    <name type="common">Salmon louse</name>
    <name type="synonym">Caligus salmonis</name>
    <dbReference type="NCBI Taxonomy" id="72036"/>
    <lineage>
        <taxon>Eukaryota</taxon>
        <taxon>Metazoa</taxon>
        <taxon>Ecdysozoa</taxon>
        <taxon>Arthropoda</taxon>
        <taxon>Crustacea</taxon>
        <taxon>Multicrustacea</taxon>
        <taxon>Hexanauplia</taxon>
        <taxon>Copepoda</taxon>
        <taxon>Siphonostomatoida</taxon>
        <taxon>Caligidae</taxon>
        <taxon>Lepeophtheirus</taxon>
    </lineage>
</organism>
<name>A0A0K2UHI1_LEPSM</name>
<accession>A0A0K2UHI1</accession>
<sequence>MFILCNIPLSIANHPTLKKFMEKYTGKPVPSRGTIIKVMI</sequence>
<proteinExistence type="predicted"/>
<dbReference type="EMBL" id="HACA01020317">
    <property type="protein sequence ID" value="CDW37678.1"/>
    <property type="molecule type" value="Transcribed_RNA"/>
</dbReference>
<reference evidence="1" key="1">
    <citation type="submission" date="2014-05" db="EMBL/GenBank/DDBJ databases">
        <authorList>
            <person name="Chronopoulou M."/>
        </authorList>
    </citation>
    <scope>NUCLEOTIDE SEQUENCE</scope>
    <source>
        <tissue evidence="1">Whole organism</tissue>
    </source>
</reference>
<dbReference type="AlphaFoldDB" id="A0A0K2UHI1"/>
<protein>
    <submittedName>
        <fullName evidence="1">Putative LOC100899379 [Metaseiulus occidentalis]</fullName>
    </submittedName>
</protein>